<keyword evidence="1" id="KW-0472">Membrane</keyword>
<keyword evidence="4" id="KW-1185">Reference proteome</keyword>
<dbReference type="PROSITE" id="PS50222">
    <property type="entry name" value="EF_HAND_2"/>
    <property type="match status" value="1"/>
</dbReference>
<dbReference type="GeneID" id="80802834"/>
<dbReference type="OrthoDB" id="9785737at2"/>
<sequence>MQQQATGYAWQFFRAGGVEQVAIRTGQDIANIASLDQKLWVALACPTRGIEFDPATLDLIDKDHDGRIRAPELIEACQWAVAQVRHPDVLTSGSDVLQLSNLDTEGASGAALHAEALRILRLLGREGASTVTLADVRERLTMLNALAFNGDGLLNPVKLPENDARKALVQRIMDLYGSAVGVDGEPGMGRAQLDAFFADVRAIHAWHAQAGQHHCVLASQAQAVAAAQALTAIQAKVEDFFARCQLAAFDARALAPLSPSVEGYALLGAQQLSLASQAIADLPLAPISADCVLPLAEGVNPAWADALHALRTHAVAPVLGGDVQVLTASQWAALKTQLAPCQAWLAAFPASPLGAMDAAEAQALLDSGEEAALQALIAHDTEEKSHGEQATALEKLIRLQRDLLRLLNNFVSFADFYNRGEAAAFQAGTLFLDGRSCDLTVDVADPGAHAMLAGLAKVYLAYCECRRGTDKRHIVAAFTAGDVDYLMVGRNGVFYDRTGQDWDATITKIIENPTSIGQAFFSPYKKFLRVVEEQVAKRAAAKQETVTSGMDSTAGKLVDMAKPATAAAPQAAARKTDVGTVAAIGVALGSISAVMVGIFGKFIELGPWIPVALLGIILAISGPSMLIAWLKLRQRSLGPILDASGWAINGRMNINLRLGGMLSQTAKRPASATLRMGDPYADGHKGRWATGGALAVVLLLALCWRMQWLDAVLPTDWQHGAPAAIAQGSVANAADATSAGDTVRDH</sequence>
<keyword evidence="1" id="KW-1133">Transmembrane helix</keyword>
<feature type="transmembrane region" description="Helical" evidence="1">
    <location>
        <begin position="611"/>
        <end position="630"/>
    </location>
</feature>
<name>A0A2A7UYT1_COMTR</name>
<feature type="transmembrane region" description="Helical" evidence="1">
    <location>
        <begin position="578"/>
        <end position="599"/>
    </location>
</feature>
<reference evidence="4" key="1">
    <citation type="submission" date="2017-09" db="EMBL/GenBank/DDBJ databases">
        <title>FDA dAtabase for Regulatory Grade micrObial Sequences (FDA-ARGOS): Supporting development and validation of Infectious Disease Dx tests.</title>
        <authorList>
            <person name="Minogue T."/>
            <person name="Wolcott M."/>
            <person name="Wasieloski L."/>
            <person name="Aguilar W."/>
            <person name="Moore D."/>
            <person name="Tallon L."/>
            <person name="Sadzewicz L."/>
            <person name="Ott S."/>
            <person name="Zhao X."/>
            <person name="Nagaraj S."/>
            <person name="Vavikolanu K."/>
            <person name="Aluvathingal J."/>
            <person name="Nadendla S."/>
            <person name="Sichtig H."/>
        </authorList>
    </citation>
    <scope>NUCLEOTIDE SEQUENCE [LARGE SCALE GENOMIC DNA]</scope>
    <source>
        <strain evidence="4">FDAARGOS_394</strain>
    </source>
</reference>
<comment type="caution">
    <text evidence="3">The sequence shown here is derived from an EMBL/GenBank/DDBJ whole genome shotgun (WGS) entry which is preliminary data.</text>
</comment>
<evidence type="ECO:0000313" key="3">
    <source>
        <dbReference type="EMBL" id="PEH90499.1"/>
    </source>
</evidence>
<dbReference type="RefSeq" id="WP_066536905.1">
    <property type="nucleotide sequence ID" value="NZ_PDEA01000001.1"/>
</dbReference>
<dbReference type="EMBL" id="PDEA01000001">
    <property type="protein sequence ID" value="PEH90499.1"/>
    <property type="molecule type" value="Genomic_DNA"/>
</dbReference>
<evidence type="ECO:0000259" key="2">
    <source>
        <dbReference type="PROSITE" id="PS50222"/>
    </source>
</evidence>
<dbReference type="AlphaFoldDB" id="A0A2A7UYT1"/>
<organism evidence="3 4">
    <name type="scientific">Comamonas terrigena</name>
    <dbReference type="NCBI Taxonomy" id="32013"/>
    <lineage>
        <taxon>Bacteria</taxon>
        <taxon>Pseudomonadati</taxon>
        <taxon>Pseudomonadota</taxon>
        <taxon>Betaproteobacteria</taxon>
        <taxon>Burkholderiales</taxon>
        <taxon>Comamonadaceae</taxon>
        <taxon>Comamonas</taxon>
    </lineage>
</organism>
<gene>
    <name evidence="3" type="ORF">CRM82_19575</name>
</gene>
<proteinExistence type="predicted"/>
<keyword evidence="1" id="KW-0812">Transmembrane</keyword>
<feature type="domain" description="EF-hand" evidence="2">
    <location>
        <begin position="58"/>
        <end position="83"/>
    </location>
</feature>
<evidence type="ECO:0000313" key="4">
    <source>
        <dbReference type="Proteomes" id="UP000220246"/>
    </source>
</evidence>
<dbReference type="GO" id="GO:0005509">
    <property type="term" value="F:calcium ion binding"/>
    <property type="evidence" value="ECO:0007669"/>
    <property type="project" value="InterPro"/>
</dbReference>
<protein>
    <recommendedName>
        <fullName evidence="2">EF-hand domain-containing protein</fullName>
    </recommendedName>
</protein>
<dbReference type="Proteomes" id="UP000220246">
    <property type="component" value="Unassembled WGS sequence"/>
</dbReference>
<evidence type="ECO:0000256" key="1">
    <source>
        <dbReference type="SAM" id="Phobius"/>
    </source>
</evidence>
<accession>A0A2A7UYT1</accession>
<dbReference type="InterPro" id="IPR002048">
    <property type="entry name" value="EF_hand_dom"/>
</dbReference>